<dbReference type="AlphaFoldDB" id="Q8NTF8"/>
<dbReference type="GO" id="GO:0016780">
    <property type="term" value="F:phosphotransferase activity, for other substituted phosphate groups"/>
    <property type="evidence" value="ECO:0007669"/>
    <property type="project" value="TreeGrafter"/>
</dbReference>
<reference evidence="5" key="1">
    <citation type="journal article" date="2003" name="Appl. Microbiol. Biotechnol.">
        <title>The Corynebacterium glutamicum genome: features and impacts on biotechnological processes.</title>
        <authorList>
            <person name="Ikeda M."/>
            <person name="Nakagawa S."/>
        </authorList>
    </citation>
    <scope>NUCLEOTIDE SEQUENCE [LARGE SCALE GENOMIC DNA]</scope>
    <source>
        <strain evidence="5">ATCC 13032 / DSM 20300 / BCRC 11384 / JCM 1318 / LMG 3730 / NCIMB 10025</strain>
    </source>
</reference>
<accession>Q6M812</accession>
<dbReference type="BioCyc" id="CORYNE:G18NG-9906-MONOMER"/>
<proteinExistence type="inferred from homology"/>
<name>Q8NTF8_CORGL</name>
<evidence type="ECO:0000256" key="1">
    <source>
        <dbReference type="ARBA" id="ARBA00006464"/>
    </source>
</evidence>
<dbReference type="PANTHER" id="PTHR30576">
    <property type="entry name" value="COLANIC BIOSYNTHESIS UDP-GLUCOSE LIPID CARRIER TRANSFERASE"/>
    <property type="match status" value="1"/>
</dbReference>
<dbReference type="HOGENOM" id="CLU_024920_1_4_11"/>
<keyword evidence="5" id="KW-1185">Reference proteome</keyword>
<feature type="domain" description="Bacterial sugar transferase" evidence="3">
    <location>
        <begin position="12"/>
        <end position="183"/>
    </location>
</feature>
<dbReference type="STRING" id="196627.cg0419"/>
<dbReference type="KEGG" id="cgb:cg0419"/>
<dbReference type="EMBL" id="BA000036">
    <property type="protein sequence ID" value="BAB97742.1"/>
    <property type="molecule type" value="Genomic_DNA"/>
</dbReference>
<dbReference type="PATRIC" id="fig|196627.13.peg.352"/>
<protein>
    <submittedName>
        <fullName evidence="4">Sugar transferases involved in lipopolysaccharide synthesis</fullName>
    </submittedName>
</protein>
<keyword evidence="2" id="KW-1133">Transmembrane helix</keyword>
<organism evidence="4 5">
    <name type="scientific">Corynebacterium glutamicum (strain ATCC 13032 / DSM 20300 / JCM 1318 / BCRC 11384 / CCUG 27702 / LMG 3730 / NBRC 12168 / NCIMB 10025 / NRRL B-2784 / 534)</name>
    <dbReference type="NCBI Taxonomy" id="196627"/>
    <lineage>
        <taxon>Bacteria</taxon>
        <taxon>Bacillati</taxon>
        <taxon>Actinomycetota</taxon>
        <taxon>Actinomycetes</taxon>
        <taxon>Mycobacteriales</taxon>
        <taxon>Corynebacteriaceae</taxon>
        <taxon>Corynebacterium</taxon>
    </lineage>
</organism>
<sequence length="204" mass="23105">MRSKYKNYGVVKRAIDIGVSGVGLIISAPIQLAIAAVVLRAHGRPILFRQPRPGKDGVVFEMIKFRTMLEPDEKHVTDEQRLTKVGKLLRETSLDELPTLWNVFKGDMSLVGPRPLLVSYLEHYSSEQARRHEVRPGITGLAQVNGRNQTTWDERLKLDVEYVDRCSLKLDFKILIATVKTVLSKKGISNEGHVTMPSFIEERK</sequence>
<dbReference type="Pfam" id="PF02397">
    <property type="entry name" value="Bac_transf"/>
    <property type="match status" value="1"/>
</dbReference>
<dbReference type="eggNOG" id="COG2148">
    <property type="taxonomic scope" value="Bacteria"/>
</dbReference>
<comment type="similarity">
    <text evidence="1">Belongs to the bacterial sugar transferase family.</text>
</comment>
<evidence type="ECO:0000313" key="4">
    <source>
        <dbReference type="EMBL" id="BAB97742.1"/>
    </source>
</evidence>
<keyword evidence="4" id="KW-0808">Transferase</keyword>
<evidence type="ECO:0000256" key="2">
    <source>
        <dbReference type="SAM" id="Phobius"/>
    </source>
</evidence>
<keyword evidence="2" id="KW-0812">Transmembrane</keyword>
<dbReference type="InterPro" id="IPR003362">
    <property type="entry name" value="Bact_transf"/>
</dbReference>
<dbReference type="PANTHER" id="PTHR30576:SF8">
    <property type="entry name" value="UNDECAPRENYL-PHOSPHATE GALACTOSE PHOSPHOTRANSFERASE"/>
    <property type="match status" value="1"/>
</dbReference>
<dbReference type="Proteomes" id="UP000000582">
    <property type="component" value="Chromosome"/>
</dbReference>
<evidence type="ECO:0000313" key="5">
    <source>
        <dbReference type="Proteomes" id="UP000000582"/>
    </source>
</evidence>
<dbReference type="GeneID" id="1021404"/>
<dbReference type="RefSeq" id="WP_011013589.1">
    <property type="nucleotide sequence ID" value="NC_003450.3"/>
</dbReference>
<evidence type="ECO:0000259" key="3">
    <source>
        <dbReference type="Pfam" id="PF02397"/>
    </source>
</evidence>
<gene>
    <name evidence="4" type="ordered locus">Cgl0349</name>
</gene>
<keyword evidence="2" id="KW-0472">Membrane</keyword>
<dbReference type="KEGG" id="cgl:Cgl0349"/>
<dbReference type="OrthoDB" id="9808602at2"/>
<accession>Q8NTF8</accession>
<feature type="transmembrane region" description="Helical" evidence="2">
    <location>
        <begin position="20"/>
        <end position="39"/>
    </location>
</feature>